<keyword evidence="3" id="KW-1185">Reference proteome</keyword>
<reference evidence="2" key="1">
    <citation type="journal article" date="2023" name="Mol. Biol. Evol.">
        <title>Third-Generation Sequencing Reveals the Adaptive Role of the Epigenome in Three Deep-Sea Polychaetes.</title>
        <authorList>
            <person name="Perez M."/>
            <person name="Aroh O."/>
            <person name="Sun Y."/>
            <person name="Lan Y."/>
            <person name="Juniper S.K."/>
            <person name="Young C.R."/>
            <person name="Angers B."/>
            <person name="Qian P.Y."/>
        </authorList>
    </citation>
    <scope>NUCLEOTIDE SEQUENCE</scope>
    <source>
        <strain evidence="2">R07B-5</strain>
    </source>
</reference>
<dbReference type="PANTHER" id="PTHR35842:SF1">
    <property type="entry name" value="SI:CH211-67E16.11"/>
    <property type="match status" value="1"/>
</dbReference>
<organism evidence="2 3">
    <name type="scientific">Ridgeia piscesae</name>
    <name type="common">Tubeworm</name>
    <dbReference type="NCBI Taxonomy" id="27915"/>
    <lineage>
        <taxon>Eukaryota</taxon>
        <taxon>Metazoa</taxon>
        <taxon>Spiralia</taxon>
        <taxon>Lophotrochozoa</taxon>
        <taxon>Annelida</taxon>
        <taxon>Polychaeta</taxon>
        <taxon>Sedentaria</taxon>
        <taxon>Canalipalpata</taxon>
        <taxon>Sabellida</taxon>
        <taxon>Siboglinidae</taxon>
        <taxon>Ridgeia</taxon>
    </lineage>
</organism>
<name>A0AAD9NX40_RIDPI</name>
<dbReference type="PANTHER" id="PTHR35842">
    <property type="entry name" value="SI:CH211-67E16.11"/>
    <property type="match status" value="1"/>
</dbReference>
<protein>
    <submittedName>
        <fullName evidence="2">Uncharacterized protein</fullName>
    </submittedName>
</protein>
<evidence type="ECO:0000313" key="3">
    <source>
        <dbReference type="Proteomes" id="UP001209878"/>
    </source>
</evidence>
<accession>A0AAD9NX40</accession>
<dbReference type="Proteomes" id="UP001209878">
    <property type="component" value="Unassembled WGS sequence"/>
</dbReference>
<gene>
    <name evidence="2" type="ORF">NP493_285g03037</name>
</gene>
<evidence type="ECO:0000256" key="1">
    <source>
        <dbReference type="SAM" id="MobiDB-lite"/>
    </source>
</evidence>
<dbReference type="EMBL" id="JAODUO010000284">
    <property type="protein sequence ID" value="KAK2184065.1"/>
    <property type="molecule type" value="Genomic_DNA"/>
</dbReference>
<sequence length="147" mass="16696">MIVDQSYSAEIARAVKRSQQHRNVVVYASSKGHEYSWADHFTNVWARANHTGKCSKEVFREAKRKMRYSTPEMHSGEDTAKVTIFGAPCDVRPPFTRKELKMNYLGCQNLPTALWVMKFLNLSQEGQTSAVGRSKEQVGSVTSQPKR</sequence>
<proteinExistence type="predicted"/>
<dbReference type="AlphaFoldDB" id="A0AAD9NX40"/>
<evidence type="ECO:0000313" key="2">
    <source>
        <dbReference type="EMBL" id="KAK2184065.1"/>
    </source>
</evidence>
<feature type="region of interest" description="Disordered" evidence="1">
    <location>
        <begin position="128"/>
        <end position="147"/>
    </location>
</feature>
<comment type="caution">
    <text evidence="2">The sequence shown here is derived from an EMBL/GenBank/DDBJ whole genome shotgun (WGS) entry which is preliminary data.</text>
</comment>